<dbReference type="InterPro" id="IPR036922">
    <property type="entry name" value="Rieske_2Fe-2S_sf"/>
</dbReference>
<dbReference type="Gene3D" id="3.90.380.10">
    <property type="entry name" value="Naphthalene 1,2-dioxygenase Alpha Subunit, Chain A, domain 1"/>
    <property type="match status" value="1"/>
</dbReference>
<keyword evidence="10" id="KW-0408">Iron</keyword>
<comment type="similarity">
    <text evidence="15">Belongs to the cholesterol 7-desaturase family.</text>
</comment>
<dbReference type="InterPro" id="IPR045605">
    <property type="entry name" value="KshA-like_C"/>
</dbReference>
<keyword evidence="13" id="KW-0443">Lipid metabolism</keyword>
<keyword evidence="7" id="KW-0442">Lipid degradation</keyword>
<comment type="catalytic activity">
    <reaction evidence="20">
        <text>cholesterol + NADPH + O2 + H(+) = 7-dehydrocholesterol + NADP(+) + 2 H2O</text>
        <dbReference type="Rhea" id="RHEA:45024"/>
        <dbReference type="ChEBI" id="CHEBI:15377"/>
        <dbReference type="ChEBI" id="CHEBI:15378"/>
        <dbReference type="ChEBI" id="CHEBI:15379"/>
        <dbReference type="ChEBI" id="CHEBI:16113"/>
        <dbReference type="ChEBI" id="CHEBI:17759"/>
        <dbReference type="ChEBI" id="CHEBI:57783"/>
        <dbReference type="ChEBI" id="CHEBI:58349"/>
        <dbReference type="EC" id="1.14.19.21"/>
    </reaction>
    <physiologicalReaction direction="left-to-right" evidence="20">
        <dbReference type="Rhea" id="RHEA:45025"/>
    </physiologicalReaction>
</comment>
<feature type="domain" description="Rieske" evidence="21">
    <location>
        <begin position="14"/>
        <end position="117"/>
    </location>
</feature>
<dbReference type="SUPFAM" id="SSF50022">
    <property type="entry name" value="ISP domain"/>
    <property type="match status" value="1"/>
</dbReference>
<keyword evidence="9" id="KW-0560">Oxidoreductase</keyword>
<dbReference type="Proteomes" id="UP000460221">
    <property type="component" value="Unassembled WGS sequence"/>
</dbReference>
<dbReference type="GO" id="GO:0004497">
    <property type="term" value="F:monooxygenase activity"/>
    <property type="evidence" value="ECO:0007669"/>
    <property type="project" value="UniProtKB-ARBA"/>
</dbReference>
<evidence type="ECO:0000256" key="8">
    <source>
        <dbReference type="ARBA" id="ARBA00022989"/>
    </source>
</evidence>
<dbReference type="GO" id="GO:0170056">
    <property type="term" value="F:cholesterol 7-desaturase [NAD(P)H] activity"/>
    <property type="evidence" value="ECO:0007669"/>
    <property type="project" value="UniProtKB-EC"/>
</dbReference>
<evidence type="ECO:0000256" key="9">
    <source>
        <dbReference type="ARBA" id="ARBA00023002"/>
    </source>
</evidence>
<dbReference type="GO" id="GO:0016020">
    <property type="term" value="C:membrane"/>
    <property type="evidence" value="ECO:0007669"/>
    <property type="project" value="UniProtKB-SubCell"/>
</dbReference>
<evidence type="ECO:0000256" key="20">
    <source>
        <dbReference type="ARBA" id="ARBA00049548"/>
    </source>
</evidence>
<evidence type="ECO:0000256" key="10">
    <source>
        <dbReference type="ARBA" id="ARBA00023004"/>
    </source>
</evidence>
<evidence type="ECO:0000256" key="5">
    <source>
        <dbReference type="ARBA" id="ARBA00022714"/>
    </source>
</evidence>
<accession>A0A7K1FLD9</accession>
<evidence type="ECO:0000256" key="3">
    <source>
        <dbReference type="ARBA" id="ARBA00004972"/>
    </source>
</evidence>
<evidence type="ECO:0000256" key="12">
    <source>
        <dbReference type="ARBA" id="ARBA00023136"/>
    </source>
</evidence>
<evidence type="ECO:0000256" key="6">
    <source>
        <dbReference type="ARBA" id="ARBA00022723"/>
    </source>
</evidence>
<evidence type="ECO:0000256" key="14">
    <source>
        <dbReference type="ARBA" id="ARBA00025712"/>
    </source>
</evidence>
<keyword evidence="8" id="KW-1133">Transmembrane helix</keyword>
<comment type="pathway">
    <text evidence="14">Steroid hormone biosynthesis; dafachronic acid biosynthesis.</text>
</comment>
<evidence type="ECO:0000256" key="19">
    <source>
        <dbReference type="ARBA" id="ARBA00047853"/>
    </source>
</evidence>
<dbReference type="CDD" id="cd03469">
    <property type="entry name" value="Rieske_RO_Alpha_N"/>
    <property type="match status" value="1"/>
</dbReference>
<keyword evidence="12" id="KW-0472">Membrane</keyword>
<keyword evidence="6" id="KW-0479">Metal-binding</keyword>
<keyword evidence="11" id="KW-0411">Iron-sulfur</keyword>
<dbReference type="InterPro" id="IPR050584">
    <property type="entry name" value="Cholesterol_7-desaturase"/>
</dbReference>
<dbReference type="InterPro" id="IPR017941">
    <property type="entry name" value="Rieske_2Fe-2S"/>
</dbReference>
<evidence type="ECO:0000256" key="11">
    <source>
        <dbReference type="ARBA" id="ARBA00023014"/>
    </source>
</evidence>
<keyword evidence="13" id="KW-0753">Steroid metabolism</keyword>
<comment type="catalytic activity">
    <reaction evidence="19">
        <text>cholesterol + NADH + O2 + H(+) = 7-dehydrocholesterol + NAD(+) + 2 H2O</text>
        <dbReference type="Rhea" id="RHEA:51644"/>
        <dbReference type="ChEBI" id="CHEBI:15377"/>
        <dbReference type="ChEBI" id="CHEBI:15378"/>
        <dbReference type="ChEBI" id="CHEBI:15379"/>
        <dbReference type="ChEBI" id="CHEBI:16113"/>
        <dbReference type="ChEBI" id="CHEBI:17759"/>
        <dbReference type="ChEBI" id="CHEBI:57540"/>
        <dbReference type="ChEBI" id="CHEBI:57945"/>
        <dbReference type="EC" id="1.14.19.21"/>
    </reaction>
    <physiologicalReaction direction="left-to-right" evidence="19">
        <dbReference type="Rhea" id="RHEA:51645"/>
    </physiologicalReaction>
</comment>
<comment type="cofactor">
    <cofactor evidence="1">
        <name>Fe cation</name>
        <dbReference type="ChEBI" id="CHEBI:24875"/>
    </cofactor>
</comment>
<keyword evidence="4" id="KW-0812">Transmembrane</keyword>
<dbReference type="PANTHER" id="PTHR21266">
    <property type="entry name" value="IRON-SULFUR DOMAIN CONTAINING PROTEIN"/>
    <property type="match status" value="1"/>
</dbReference>
<comment type="caution">
    <text evidence="22">The sequence shown here is derived from an EMBL/GenBank/DDBJ whole genome shotgun (WGS) entry which is preliminary data.</text>
</comment>
<gene>
    <name evidence="22" type="ORF">GIS00_08810</name>
</gene>
<dbReference type="Pfam" id="PF19298">
    <property type="entry name" value="KshA_C"/>
    <property type="match status" value="1"/>
</dbReference>
<dbReference type="PANTHER" id="PTHR21266:SF32">
    <property type="entry name" value="CHOLESTEROL 7-DESATURASE NVD"/>
    <property type="match status" value="1"/>
</dbReference>
<evidence type="ECO:0000256" key="16">
    <source>
        <dbReference type="ARBA" id="ARBA00026095"/>
    </source>
</evidence>
<dbReference type="SUPFAM" id="SSF55961">
    <property type="entry name" value="Bet v1-like"/>
    <property type="match status" value="1"/>
</dbReference>
<dbReference type="GO" id="GO:0046872">
    <property type="term" value="F:metal ion binding"/>
    <property type="evidence" value="ECO:0007669"/>
    <property type="project" value="UniProtKB-KW"/>
</dbReference>
<dbReference type="GO" id="GO:0008203">
    <property type="term" value="P:cholesterol metabolic process"/>
    <property type="evidence" value="ECO:0007669"/>
    <property type="project" value="InterPro"/>
</dbReference>
<dbReference type="AlphaFoldDB" id="A0A7K1FLD9"/>
<dbReference type="EMBL" id="WLYK01000002">
    <property type="protein sequence ID" value="MTD14043.1"/>
    <property type="molecule type" value="Genomic_DNA"/>
</dbReference>
<comment type="subunit">
    <text evidence="18">Homotrimer. The two-component system 3-ketosteroid-9-alpha-monooxygenase is composed of an oxygenase component KshA and a reductase component KshB.</text>
</comment>
<dbReference type="GO" id="GO:0005737">
    <property type="term" value="C:cytoplasm"/>
    <property type="evidence" value="ECO:0007669"/>
    <property type="project" value="TreeGrafter"/>
</dbReference>
<dbReference type="Pfam" id="PF00355">
    <property type="entry name" value="Rieske"/>
    <property type="match status" value="1"/>
</dbReference>
<dbReference type="EC" id="1.14.19.21" evidence="16"/>
<evidence type="ECO:0000313" key="22">
    <source>
        <dbReference type="EMBL" id="MTD14043.1"/>
    </source>
</evidence>
<sequence length="316" mass="35863">MSDRFPMPPYPQGWYVVAHSAEIPVGQVVPLRRFGQELVAYRGESGEVRVMDAHCPHLGANIGYGGMVRGDDIVCPFHHWRFDRDGRNVDIPYRDTFNRRAQLRAWPVDESNGTVMVWLGHEDEQPTWQVPRLKELDDEAYLPPIPGQSYTIRTHVQEIIENVVDMAHFRYIHGVKGFGALEVVEDGPMLRATAAITFGTPRGLVDGYIENEVWGLGVNFNRPVGLIPTCAIATQTPIEDGLVDFRYTFIVPRKPGTDEPSNASKSFMKDYHFQIEQDIPVWEHKIYRESPKLARGEGAVADLRRWASQFYAKADA</sequence>
<comment type="subcellular location">
    <subcellularLocation>
        <location evidence="2">Membrane</location>
    </subcellularLocation>
</comment>
<name>A0A7K1FLD9_9ACTN</name>
<evidence type="ECO:0000256" key="17">
    <source>
        <dbReference type="ARBA" id="ARBA00030944"/>
    </source>
</evidence>
<proteinExistence type="inferred from homology"/>
<evidence type="ECO:0000256" key="4">
    <source>
        <dbReference type="ARBA" id="ARBA00022692"/>
    </source>
</evidence>
<evidence type="ECO:0000256" key="2">
    <source>
        <dbReference type="ARBA" id="ARBA00004370"/>
    </source>
</evidence>
<evidence type="ECO:0000313" key="23">
    <source>
        <dbReference type="Proteomes" id="UP000460221"/>
    </source>
</evidence>
<organism evidence="22 23">
    <name type="scientific">Nakamurella alba</name>
    <dbReference type="NCBI Taxonomy" id="2665158"/>
    <lineage>
        <taxon>Bacteria</taxon>
        <taxon>Bacillati</taxon>
        <taxon>Actinomycetota</taxon>
        <taxon>Actinomycetes</taxon>
        <taxon>Nakamurellales</taxon>
        <taxon>Nakamurellaceae</taxon>
        <taxon>Nakamurella</taxon>
    </lineage>
</organism>
<dbReference type="Gene3D" id="2.102.10.10">
    <property type="entry name" value="Rieske [2Fe-2S] iron-sulphur domain"/>
    <property type="match status" value="1"/>
</dbReference>
<dbReference type="RefSeq" id="WP_154768091.1">
    <property type="nucleotide sequence ID" value="NZ_WLYK01000002.1"/>
</dbReference>
<protein>
    <recommendedName>
        <fullName evidence="16">cholesterol 7-desaturase</fullName>
        <ecNumber evidence="16">1.14.19.21</ecNumber>
    </recommendedName>
    <alternativeName>
        <fullName evidence="17">Rieske-type oxygenase</fullName>
    </alternativeName>
</protein>
<evidence type="ECO:0000256" key="13">
    <source>
        <dbReference type="ARBA" id="ARBA00023221"/>
    </source>
</evidence>
<dbReference type="GO" id="GO:0051537">
    <property type="term" value="F:2 iron, 2 sulfur cluster binding"/>
    <property type="evidence" value="ECO:0007669"/>
    <property type="project" value="UniProtKB-KW"/>
</dbReference>
<evidence type="ECO:0000256" key="15">
    <source>
        <dbReference type="ARBA" id="ARBA00025729"/>
    </source>
</evidence>
<keyword evidence="23" id="KW-1185">Reference proteome</keyword>
<dbReference type="PROSITE" id="PS51296">
    <property type="entry name" value="RIESKE"/>
    <property type="match status" value="1"/>
</dbReference>
<evidence type="ECO:0000256" key="18">
    <source>
        <dbReference type="ARBA" id="ARBA00046982"/>
    </source>
</evidence>
<comment type="pathway">
    <text evidence="3">Hormone biosynthesis.</text>
</comment>
<evidence type="ECO:0000259" key="21">
    <source>
        <dbReference type="PROSITE" id="PS51296"/>
    </source>
</evidence>
<keyword evidence="5" id="KW-0001">2Fe-2S</keyword>
<dbReference type="GO" id="GO:0016042">
    <property type="term" value="P:lipid catabolic process"/>
    <property type="evidence" value="ECO:0007669"/>
    <property type="project" value="UniProtKB-KW"/>
</dbReference>
<evidence type="ECO:0000256" key="7">
    <source>
        <dbReference type="ARBA" id="ARBA00022963"/>
    </source>
</evidence>
<evidence type="ECO:0000256" key="1">
    <source>
        <dbReference type="ARBA" id="ARBA00001962"/>
    </source>
</evidence>
<reference evidence="22 23" key="1">
    <citation type="submission" date="2019-11" db="EMBL/GenBank/DDBJ databases">
        <authorList>
            <person name="Jiang L.-Q."/>
        </authorList>
    </citation>
    <scope>NUCLEOTIDE SEQUENCE [LARGE SCALE GENOMIC DNA]</scope>
    <source>
        <strain evidence="22 23">YIM 132087</strain>
    </source>
</reference>